<dbReference type="PANTHER" id="PTHR43289">
    <property type="entry name" value="MITOGEN-ACTIVATED PROTEIN KINASE KINASE KINASE 20-RELATED"/>
    <property type="match status" value="1"/>
</dbReference>
<organism evidence="8 9">
    <name type="scientific">Streptomyces polyasparticus</name>
    <dbReference type="NCBI Taxonomy" id="2767826"/>
    <lineage>
        <taxon>Bacteria</taxon>
        <taxon>Bacillati</taxon>
        <taxon>Actinomycetota</taxon>
        <taxon>Actinomycetes</taxon>
        <taxon>Kitasatosporales</taxon>
        <taxon>Streptomycetaceae</taxon>
        <taxon>Streptomyces</taxon>
    </lineage>
</organism>
<evidence type="ECO:0000313" key="8">
    <source>
        <dbReference type="EMBL" id="MBC9711752.1"/>
    </source>
</evidence>
<dbReference type="InterPro" id="IPR015943">
    <property type="entry name" value="WD40/YVTN_repeat-like_dom_sf"/>
</dbReference>
<keyword evidence="3 8" id="KW-0418">Kinase</keyword>
<keyword evidence="9" id="KW-1185">Reference proteome</keyword>
<evidence type="ECO:0000259" key="7">
    <source>
        <dbReference type="PROSITE" id="PS50011"/>
    </source>
</evidence>
<evidence type="ECO:0000256" key="6">
    <source>
        <dbReference type="SAM" id="MobiDB-lite"/>
    </source>
</evidence>
<name>A0ABR7S9W7_9ACTN</name>
<dbReference type="Gene3D" id="3.30.200.20">
    <property type="entry name" value="Phosphorylase Kinase, domain 1"/>
    <property type="match status" value="1"/>
</dbReference>
<dbReference type="InterPro" id="IPR000719">
    <property type="entry name" value="Prot_kinase_dom"/>
</dbReference>
<dbReference type="GO" id="GO:0016301">
    <property type="term" value="F:kinase activity"/>
    <property type="evidence" value="ECO:0007669"/>
    <property type="project" value="UniProtKB-KW"/>
</dbReference>
<feature type="domain" description="Protein kinase" evidence="7">
    <location>
        <begin position="16"/>
        <end position="268"/>
    </location>
</feature>
<dbReference type="SUPFAM" id="SSF56112">
    <property type="entry name" value="Protein kinase-like (PK-like)"/>
    <property type="match status" value="1"/>
</dbReference>
<dbReference type="Gene3D" id="1.10.510.10">
    <property type="entry name" value="Transferase(Phosphotransferase) domain 1"/>
    <property type="match status" value="1"/>
</dbReference>
<keyword evidence="2 5" id="KW-0547">Nucleotide-binding</keyword>
<protein>
    <submittedName>
        <fullName evidence="8">Protein kinase</fullName>
    </submittedName>
</protein>
<dbReference type="InterPro" id="IPR011047">
    <property type="entry name" value="Quinoprotein_ADH-like_sf"/>
</dbReference>
<comment type="caution">
    <text evidence="8">The sequence shown here is derived from an EMBL/GenBank/DDBJ whole genome shotgun (WGS) entry which is preliminary data.</text>
</comment>
<sequence length="733" mass="77643">MPAPLTHDDPAALGPFRLIARLGSGGMGTVYVARTPGGATVALKTMHPGIADTPDARTRFRLEVDAARVIGGQFGARVVDADPLAATPWLATEYVLGPALDEAVEAAGPLPEQAVRALGAALCAALDQLHRSEVVHRDLKPSNILVTAYGPKVIDFGIARAVGDERLTRTGSAVGTPAFMSPEQATGQEHGAAGDVFALAGVLVYAARGSGPFGTGQAADLLYRVRYAEADLTGVPPSLVPVLARCLSKDPAQRPGVLELAAQLHDGSGEFADQLPDSLMAEIGRRAAAVWQISPRRMPAPVDVAGPDGPSEPVKRAGASRRRFLLGGGAAAVAALAGGGAWWWNSSRDNGGSSAGEKPAGPEQTRNADPLWEADSASYRLFEWGLAVPYPVEGSIHLPFDASTVRYIPETGARTKGITARGLPWQVDVVAGTEYRLAPTLESNSPVVMSSVTVATWNQRQESVQPTPAVLDGTNAALDGNQLLCVAGTVAYVAVGSGKASDFGFLASQKFTLRAADVKTGRTLWSKALPARPDKSMRLHFLAAEVVGDRLVTLQETEPKTVRVVVRDIRSGEVVWDKPYGKAGDLEALQSELALGDGRIYLGGDRLRAWRIENGDEVWTSPAGVAYSPPTYASGVVYAVGRGTGLRALAADSGQVRWTETSSEVGEVSLAWRPLVTKRYGYYRNGVQLHAVDLRTHDTGYTYKTSATRFYPDLPDRLVLGMGEETMSAYPLR</sequence>
<dbReference type="PROSITE" id="PS50011">
    <property type="entry name" value="PROTEIN_KINASE_DOM"/>
    <property type="match status" value="1"/>
</dbReference>
<gene>
    <name evidence="8" type="ORF">H9Y04_04110</name>
</gene>
<dbReference type="SUPFAM" id="SSF50998">
    <property type="entry name" value="Quinoprotein alcohol dehydrogenase-like"/>
    <property type="match status" value="1"/>
</dbReference>
<dbReference type="InterPro" id="IPR017441">
    <property type="entry name" value="Protein_kinase_ATP_BS"/>
</dbReference>
<accession>A0ABR7S9W7</accession>
<evidence type="ECO:0000256" key="1">
    <source>
        <dbReference type="ARBA" id="ARBA00022679"/>
    </source>
</evidence>
<dbReference type="CDD" id="cd14014">
    <property type="entry name" value="STKc_PknB_like"/>
    <property type="match status" value="1"/>
</dbReference>
<dbReference type="InterPro" id="IPR008271">
    <property type="entry name" value="Ser/Thr_kinase_AS"/>
</dbReference>
<evidence type="ECO:0000256" key="4">
    <source>
        <dbReference type="ARBA" id="ARBA00022840"/>
    </source>
</evidence>
<keyword evidence="4 5" id="KW-0067">ATP-binding</keyword>
<dbReference type="Pfam" id="PF00069">
    <property type="entry name" value="Pkinase"/>
    <property type="match status" value="1"/>
</dbReference>
<evidence type="ECO:0000256" key="3">
    <source>
        <dbReference type="ARBA" id="ARBA00022777"/>
    </source>
</evidence>
<dbReference type="Proteomes" id="UP000642284">
    <property type="component" value="Unassembled WGS sequence"/>
</dbReference>
<dbReference type="Pfam" id="PF13360">
    <property type="entry name" value="PQQ_2"/>
    <property type="match status" value="1"/>
</dbReference>
<feature type="region of interest" description="Disordered" evidence="6">
    <location>
        <begin position="348"/>
        <end position="368"/>
    </location>
</feature>
<dbReference type="SMART" id="SM00220">
    <property type="entry name" value="S_TKc"/>
    <property type="match status" value="1"/>
</dbReference>
<dbReference type="InterPro" id="IPR011009">
    <property type="entry name" value="Kinase-like_dom_sf"/>
</dbReference>
<dbReference type="InterPro" id="IPR002372">
    <property type="entry name" value="PQQ_rpt_dom"/>
</dbReference>
<proteinExistence type="predicted"/>
<feature type="binding site" evidence="5">
    <location>
        <position position="44"/>
    </location>
    <ligand>
        <name>ATP</name>
        <dbReference type="ChEBI" id="CHEBI:30616"/>
    </ligand>
</feature>
<dbReference type="Gene3D" id="2.130.10.10">
    <property type="entry name" value="YVTN repeat-like/Quinoprotein amine dehydrogenase"/>
    <property type="match status" value="1"/>
</dbReference>
<evidence type="ECO:0000256" key="5">
    <source>
        <dbReference type="PROSITE-ProRule" id="PRU10141"/>
    </source>
</evidence>
<dbReference type="PROSITE" id="PS00107">
    <property type="entry name" value="PROTEIN_KINASE_ATP"/>
    <property type="match status" value="1"/>
</dbReference>
<dbReference type="PROSITE" id="PS00108">
    <property type="entry name" value="PROTEIN_KINASE_ST"/>
    <property type="match status" value="1"/>
</dbReference>
<dbReference type="RefSeq" id="WP_187812259.1">
    <property type="nucleotide sequence ID" value="NZ_JACTVJ010000003.1"/>
</dbReference>
<evidence type="ECO:0000256" key="2">
    <source>
        <dbReference type="ARBA" id="ARBA00022741"/>
    </source>
</evidence>
<keyword evidence="1" id="KW-0808">Transferase</keyword>
<evidence type="ECO:0000313" key="9">
    <source>
        <dbReference type="Proteomes" id="UP000642284"/>
    </source>
</evidence>
<dbReference type="EMBL" id="JACTVJ010000003">
    <property type="protein sequence ID" value="MBC9711752.1"/>
    <property type="molecule type" value="Genomic_DNA"/>
</dbReference>
<dbReference type="PANTHER" id="PTHR43289:SF34">
    <property type="entry name" value="SERINE_THREONINE-PROTEIN KINASE YBDM-RELATED"/>
    <property type="match status" value="1"/>
</dbReference>
<reference evidence="8 9" key="1">
    <citation type="submission" date="2020-08" db="EMBL/GenBank/DDBJ databases">
        <title>Genemic of Streptomyces polyaspartic.</title>
        <authorList>
            <person name="Liu W."/>
        </authorList>
    </citation>
    <scope>NUCLEOTIDE SEQUENCE [LARGE SCALE GENOMIC DNA]</scope>
    <source>
        <strain evidence="8 9">TRM66268-LWL</strain>
    </source>
</reference>